<accession>A0ABV6CF21</accession>
<organism evidence="2 3">
    <name type="scientific">Thorsellia kenyensis</name>
    <dbReference type="NCBI Taxonomy" id="1549888"/>
    <lineage>
        <taxon>Bacteria</taxon>
        <taxon>Pseudomonadati</taxon>
        <taxon>Pseudomonadota</taxon>
        <taxon>Gammaproteobacteria</taxon>
        <taxon>Enterobacterales</taxon>
        <taxon>Thorselliaceae</taxon>
        <taxon>Thorsellia</taxon>
    </lineage>
</organism>
<dbReference type="PANTHER" id="PTHR23150:SF19">
    <property type="entry name" value="FORMYLGLYCINE-GENERATING ENZYME"/>
    <property type="match status" value="1"/>
</dbReference>
<dbReference type="SUPFAM" id="SSF56436">
    <property type="entry name" value="C-type lectin-like"/>
    <property type="match status" value="1"/>
</dbReference>
<dbReference type="InterPro" id="IPR042095">
    <property type="entry name" value="SUMF_sf"/>
</dbReference>
<dbReference type="Gene3D" id="3.90.1580.10">
    <property type="entry name" value="paralog of FGE (formylglycine-generating enzyme)"/>
    <property type="match status" value="1"/>
</dbReference>
<dbReference type="PANTHER" id="PTHR23150">
    <property type="entry name" value="SULFATASE MODIFYING FACTOR 1, 2"/>
    <property type="match status" value="1"/>
</dbReference>
<dbReference type="EMBL" id="JBHLXE010000077">
    <property type="protein sequence ID" value="MFC0179848.1"/>
    <property type="molecule type" value="Genomic_DNA"/>
</dbReference>
<proteinExistence type="predicted"/>
<dbReference type="Proteomes" id="UP001589758">
    <property type="component" value="Unassembled WGS sequence"/>
</dbReference>
<dbReference type="Pfam" id="PF03781">
    <property type="entry name" value="FGE-sulfatase"/>
    <property type="match status" value="1"/>
</dbReference>
<gene>
    <name evidence="2" type="ORF">ACFFIT_07070</name>
</gene>
<feature type="domain" description="Sulfatase-modifying factor enzyme-like" evidence="1">
    <location>
        <begin position="119"/>
        <end position="308"/>
    </location>
</feature>
<sequence length="540" mass="61939">MNYKILMQKRKFKKNVPSLFLLGIALLTNIYSSSIEAKSQDLSFTIKWDEKFYNPMPLEDDVIIPITCDGAMVFRKVAIAVKNPLEDVAITLGRDDNELGFAEFKRQEYISGSFLDKDKTERFYLMAKYELTELQYQAITQTECPKPNLKLMLPKTKMSWFEAMQLADTLNIWIREKHPTALPTEDGQLGFLRLPTETEWEFAARGGIAVSTSEFRDNLPPMQGPTNEYIWFAGPQSANGKLQLVGRLKPNPLGLHDMIGNVQEMMFEPFRMNKLDRQHGQAGGFILRGASYLTQLTDLRTAFRNESPYYDEKGPVRDKTQGARFVIVSPAMTSTKRVQEIDKAWLALGNQEPKNEEETKRQTLAPTALDSLAKITNELEDVKVKQELESLRNELRANAQARDEQRDEAVRSALQLGAFLCTKLKDDGLFYTRLEGIYENSCAKTPDDAQCVKRKSQLDSHNEVLEFLNGYYADTLVSMSATYKYSEIEPQIDILKTRLLANSKSNLHNYLDTYWMHLQGYWDNGKITKQQWLENCKITQ</sequence>
<evidence type="ECO:0000313" key="3">
    <source>
        <dbReference type="Proteomes" id="UP001589758"/>
    </source>
</evidence>
<keyword evidence="3" id="KW-1185">Reference proteome</keyword>
<evidence type="ECO:0000313" key="2">
    <source>
        <dbReference type="EMBL" id="MFC0179848.1"/>
    </source>
</evidence>
<reference evidence="2 3" key="1">
    <citation type="submission" date="2024-09" db="EMBL/GenBank/DDBJ databases">
        <authorList>
            <person name="Sun Q."/>
            <person name="Mori K."/>
        </authorList>
    </citation>
    <scope>NUCLEOTIDE SEQUENCE [LARGE SCALE GENOMIC DNA]</scope>
    <source>
        <strain evidence="2 3">CCM 8545</strain>
    </source>
</reference>
<dbReference type="InterPro" id="IPR051043">
    <property type="entry name" value="Sulfatase_Mod_Factor_Kinase"/>
</dbReference>
<dbReference type="InterPro" id="IPR016187">
    <property type="entry name" value="CTDL_fold"/>
</dbReference>
<comment type="caution">
    <text evidence="2">The sequence shown here is derived from an EMBL/GenBank/DDBJ whole genome shotgun (WGS) entry which is preliminary data.</text>
</comment>
<dbReference type="RefSeq" id="WP_385876957.1">
    <property type="nucleotide sequence ID" value="NZ_JBHLXE010000077.1"/>
</dbReference>
<dbReference type="InterPro" id="IPR005532">
    <property type="entry name" value="SUMF_dom"/>
</dbReference>
<evidence type="ECO:0000259" key="1">
    <source>
        <dbReference type="Pfam" id="PF03781"/>
    </source>
</evidence>
<name>A0ABV6CF21_9GAMM</name>
<protein>
    <submittedName>
        <fullName evidence="2">SUMF1/EgtB/PvdO family nonheme iron enzyme</fullName>
    </submittedName>
</protein>